<sequence length="255" mass="29161">MLEKIVLEFTPEIAVIQAKTQKALHSKAGHVANLLSIKEAPDDHLWLPLLSLISAKTLKEPNTKVLHLAASMQVLYFATRIHWAIPEDKDCLKLKEQIQYPILLGDLLYSRFYATICRYELDQYLAYLATLIGNIHQEHVLRNEKRKQNLPEEPHVLRIYSLLGETACYLAAHLLVGKTYLSEAIKQIGNHLGILRGVWGENYDPYPYLAKWYRAWELLELLPPGPGRECFQASLLGLGCKWGLERPPICKDLRA</sequence>
<evidence type="ECO:0000313" key="2">
    <source>
        <dbReference type="Proteomes" id="UP000515847"/>
    </source>
</evidence>
<accession>A0A7G6E1E0</accession>
<gene>
    <name evidence="1" type="ORF">BR63_05945</name>
</gene>
<keyword evidence="2" id="KW-1185">Reference proteome</keyword>
<proteinExistence type="predicted"/>
<dbReference type="Gene3D" id="1.10.600.10">
    <property type="entry name" value="Farnesyl Diphosphate Synthase"/>
    <property type="match status" value="1"/>
</dbReference>
<organism evidence="1 2">
    <name type="scientific">Thermanaerosceptrum fracticalcis</name>
    <dbReference type="NCBI Taxonomy" id="1712410"/>
    <lineage>
        <taxon>Bacteria</taxon>
        <taxon>Bacillati</taxon>
        <taxon>Bacillota</taxon>
        <taxon>Clostridia</taxon>
        <taxon>Eubacteriales</taxon>
        <taxon>Peptococcaceae</taxon>
        <taxon>Thermanaerosceptrum</taxon>
    </lineage>
</organism>
<protein>
    <submittedName>
        <fullName evidence="1">Uncharacterized protein</fullName>
    </submittedName>
</protein>
<dbReference type="SUPFAM" id="SSF48576">
    <property type="entry name" value="Terpenoid synthases"/>
    <property type="match status" value="1"/>
</dbReference>
<dbReference type="InterPro" id="IPR008949">
    <property type="entry name" value="Isoprenoid_synthase_dom_sf"/>
</dbReference>
<evidence type="ECO:0000313" key="1">
    <source>
        <dbReference type="EMBL" id="QNB45894.1"/>
    </source>
</evidence>
<dbReference type="OrthoDB" id="1795180at2"/>
<dbReference type="KEGG" id="tfr:BR63_05945"/>
<name>A0A7G6E1E0_THEFR</name>
<dbReference type="EMBL" id="CP045798">
    <property type="protein sequence ID" value="QNB45894.1"/>
    <property type="molecule type" value="Genomic_DNA"/>
</dbReference>
<reference evidence="1 2" key="1">
    <citation type="journal article" date="2019" name="Front. Microbiol.">
        <title>Thermoanaerosceptrum fracticalcis gen. nov. sp. nov., a Novel Fumarate-Fermenting Microorganism From a Deep Fractured Carbonate Aquifer of the US Great Basin.</title>
        <authorList>
            <person name="Hamilton-Brehm S.D."/>
            <person name="Stewart L.E."/>
            <person name="Zavarin M."/>
            <person name="Caldwell M."/>
            <person name="Lawson P.A."/>
            <person name="Onstott T.C."/>
            <person name="Grzymski J."/>
            <person name="Neveux I."/>
            <person name="Lollar B.S."/>
            <person name="Russell C.E."/>
            <person name="Moser D.P."/>
        </authorList>
    </citation>
    <scope>NUCLEOTIDE SEQUENCE [LARGE SCALE GENOMIC DNA]</scope>
    <source>
        <strain evidence="1 2">DRI-13</strain>
    </source>
</reference>
<dbReference type="Proteomes" id="UP000515847">
    <property type="component" value="Chromosome"/>
</dbReference>
<dbReference type="RefSeq" id="WP_034423592.1">
    <property type="nucleotide sequence ID" value="NZ_CP045798.1"/>
</dbReference>
<dbReference type="AlphaFoldDB" id="A0A7G6E1E0"/>